<gene>
    <name evidence="1" type="ORF">E2C01_033960</name>
</gene>
<sequence>MAPDKIKSGDQGFESTAGHFSFLAPSGLKAAPRRPLRGPRITIGAWRQEACGGSAGPKRMPL</sequence>
<comment type="caution">
    <text evidence="1">The sequence shown here is derived from an EMBL/GenBank/DDBJ whole genome shotgun (WGS) entry which is preliminary data.</text>
</comment>
<proteinExistence type="predicted"/>
<dbReference type="AlphaFoldDB" id="A0A5B7F779"/>
<reference evidence="1 2" key="1">
    <citation type="submission" date="2019-05" db="EMBL/GenBank/DDBJ databases">
        <title>Another draft genome of Portunus trituberculatus and its Hox gene families provides insights of decapod evolution.</title>
        <authorList>
            <person name="Jeong J.-H."/>
            <person name="Song I."/>
            <person name="Kim S."/>
            <person name="Choi T."/>
            <person name="Kim D."/>
            <person name="Ryu S."/>
            <person name="Kim W."/>
        </authorList>
    </citation>
    <scope>NUCLEOTIDE SEQUENCE [LARGE SCALE GENOMIC DNA]</scope>
    <source>
        <tissue evidence="1">Muscle</tissue>
    </source>
</reference>
<accession>A0A5B7F779</accession>
<keyword evidence="2" id="KW-1185">Reference proteome</keyword>
<dbReference type="EMBL" id="VSRR010004678">
    <property type="protein sequence ID" value="MPC40404.1"/>
    <property type="molecule type" value="Genomic_DNA"/>
</dbReference>
<protein>
    <submittedName>
        <fullName evidence="1">Uncharacterized protein</fullName>
    </submittedName>
</protein>
<evidence type="ECO:0000313" key="1">
    <source>
        <dbReference type="EMBL" id="MPC40404.1"/>
    </source>
</evidence>
<organism evidence="1 2">
    <name type="scientific">Portunus trituberculatus</name>
    <name type="common">Swimming crab</name>
    <name type="synonym">Neptunus trituberculatus</name>
    <dbReference type="NCBI Taxonomy" id="210409"/>
    <lineage>
        <taxon>Eukaryota</taxon>
        <taxon>Metazoa</taxon>
        <taxon>Ecdysozoa</taxon>
        <taxon>Arthropoda</taxon>
        <taxon>Crustacea</taxon>
        <taxon>Multicrustacea</taxon>
        <taxon>Malacostraca</taxon>
        <taxon>Eumalacostraca</taxon>
        <taxon>Eucarida</taxon>
        <taxon>Decapoda</taxon>
        <taxon>Pleocyemata</taxon>
        <taxon>Brachyura</taxon>
        <taxon>Eubrachyura</taxon>
        <taxon>Portunoidea</taxon>
        <taxon>Portunidae</taxon>
        <taxon>Portuninae</taxon>
        <taxon>Portunus</taxon>
    </lineage>
</organism>
<dbReference type="Proteomes" id="UP000324222">
    <property type="component" value="Unassembled WGS sequence"/>
</dbReference>
<name>A0A5B7F779_PORTR</name>
<evidence type="ECO:0000313" key="2">
    <source>
        <dbReference type="Proteomes" id="UP000324222"/>
    </source>
</evidence>